<evidence type="ECO:0000313" key="4">
    <source>
        <dbReference type="EMBL" id="TPX42781.1"/>
    </source>
</evidence>
<reference evidence="4 5" key="1">
    <citation type="journal article" date="2019" name="Sci. Rep.">
        <title>Comparative genomics of chytrid fungi reveal insights into the obligate biotrophic and pathogenic lifestyle of Synchytrium endobioticum.</title>
        <authorList>
            <person name="van de Vossenberg B.T.L.H."/>
            <person name="Warris S."/>
            <person name="Nguyen H.D.T."/>
            <person name="van Gent-Pelzer M.P.E."/>
            <person name="Joly D.L."/>
            <person name="van de Geest H.C."/>
            <person name="Bonants P.J.M."/>
            <person name="Smith D.S."/>
            <person name="Levesque C.A."/>
            <person name="van der Lee T.A.J."/>
        </authorList>
    </citation>
    <scope>NUCLEOTIDE SEQUENCE [LARGE SCALE GENOMIC DNA]</scope>
    <source>
        <strain evidence="4 5">MB42</strain>
    </source>
</reference>
<feature type="domain" description="Cas12f1-like TNB" evidence="3">
    <location>
        <begin position="500"/>
        <end position="561"/>
    </location>
</feature>
<dbReference type="GO" id="GO:0003677">
    <property type="term" value="F:DNA binding"/>
    <property type="evidence" value="ECO:0007669"/>
    <property type="project" value="UniProtKB-KW"/>
</dbReference>
<keyword evidence="5" id="KW-1185">Reference proteome</keyword>
<keyword evidence="1" id="KW-0238">DNA-binding</keyword>
<comment type="caution">
    <text evidence="4">The sequence shown here is derived from an EMBL/GenBank/DDBJ whole genome shotgun (WGS) entry which is preliminary data.</text>
</comment>
<proteinExistence type="predicted"/>
<name>A0A507CUR5_9FUNG</name>
<dbReference type="AlphaFoldDB" id="A0A507CUR5"/>
<dbReference type="InterPro" id="IPR010095">
    <property type="entry name" value="Cas12f1-like_TNB"/>
</dbReference>
<dbReference type="Pfam" id="PF07282">
    <property type="entry name" value="Cas12f1-like_TNB"/>
    <property type="match status" value="1"/>
</dbReference>
<organism evidence="4 5">
    <name type="scientific">Synchytrium endobioticum</name>
    <dbReference type="NCBI Taxonomy" id="286115"/>
    <lineage>
        <taxon>Eukaryota</taxon>
        <taxon>Fungi</taxon>
        <taxon>Fungi incertae sedis</taxon>
        <taxon>Chytridiomycota</taxon>
        <taxon>Chytridiomycota incertae sedis</taxon>
        <taxon>Chytridiomycetes</taxon>
        <taxon>Synchytriales</taxon>
        <taxon>Synchytriaceae</taxon>
        <taxon>Synchytrium</taxon>
    </lineage>
</organism>
<protein>
    <recommendedName>
        <fullName evidence="3">Cas12f1-like TNB domain-containing protein</fullName>
    </recommendedName>
</protein>
<dbReference type="VEuPathDB" id="FungiDB:SeMB42_g04997"/>
<evidence type="ECO:0000256" key="2">
    <source>
        <dbReference type="SAM" id="MobiDB-lite"/>
    </source>
</evidence>
<sequence>MPSTGVLKVSPKVVTFDDDQYQEPKEVPEAKAVKPSSKARAKRAPSGLSNRTKTADDANSLGPKTSKKNFSEATKVIASLSKRCGGYRTIHVGHLRGHIGNDQQETIARRINDAVGILNRASPERIPLIEVLWALRSTHKDAWVIAIDPGATCIVGAVTYDPNHPNQRRNLAVTTKCLAEPERRYRDWLEADKPGESMGRKLPDGKKVIVAIGMCDFSSTQSRHVMFIRGYLEHDERPAYLKPPPKDKNTASKRKVDEGGDSTRYTFSYLLPSIHTFSYRVFDERRLIITSNKCLFDLLFDIPSFQKIVREVAGVGLNATKMVIRAALMKNPSKGRLLDEVFLLPPEMLAKSKYVLDNSQRRYVRTSSFKTNGLVLSLLWIDTTGKPPLPDRKVEDAINLPNIFSNKSLQSNHQDAWIIALDPGATCIVGAVAYDPNHPNQRRNLAVTTKCLAEPERRYRDWLEADKPGESMGRKLPDGKKVIVAIGMCDFSSTQSRHVMFIRYLIRKLRPLGYTIVGVNEYYTSKKCPCCTEFVEMPAMRRLYCRGCNKWYHRDVMAADNMVNIVRGYLEHDERPAYLKPPPKDKNTASKRKVDEGGTSRGGPSKSRKTR</sequence>
<dbReference type="Proteomes" id="UP000317494">
    <property type="component" value="Unassembled WGS sequence"/>
</dbReference>
<feature type="compositionally biased region" description="Basic and acidic residues" evidence="2">
    <location>
        <begin position="22"/>
        <end position="32"/>
    </location>
</feature>
<gene>
    <name evidence="4" type="ORF">SeMB42_g04997</name>
</gene>
<evidence type="ECO:0000259" key="3">
    <source>
        <dbReference type="Pfam" id="PF07282"/>
    </source>
</evidence>
<evidence type="ECO:0000313" key="5">
    <source>
        <dbReference type="Proteomes" id="UP000317494"/>
    </source>
</evidence>
<feature type="compositionally biased region" description="Basic and acidic residues" evidence="2">
    <location>
        <begin position="575"/>
        <end position="598"/>
    </location>
</feature>
<dbReference type="EMBL" id="QEAN01000221">
    <property type="protein sequence ID" value="TPX42781.1"/>
    <property type="molecule type" value="Genomic_DNA"/>
</dbReference>
<feature type="region of interest" description="Disordered" evidence="2">
    <location>
        <begin position="575"/>
        <end position="611"/>
    </location>
</feature>
<evidence type="ECO:0000256" key="1">
    <source>
        <dbReference type="ARBA" id="ARBA00023125"/>
    </source>
</evidence>
<feature type="region of interest" description="Disordered" evidence="2">
    <location>
        <begin position="238"/>
        <end position="258"/>
    </location>
</feature>
<accession>A0A507CUR5</accession>
<feature type="region of interest" description="Disordered" evidence="2">
    <location>
        <begin position="19"/>
        <end position="67"/>
    </location>
</feature>